<dbReference type="AlphaFoldDB" id="A0A2A8PNJ1"/>
<accession>A0A2A8PNJ1</accession>
<comment type="caution">
    <text evidence="1">The sequence shown here is derived from an EMBL/GenBank/DDBJ whole genome shotgun (WGS) entry which is preliminary data.</text>
</comment>
<evidence type="ECO:0008006" key="3">
    <source>
        <dbReference type="Google" id="ProtNLM"/>
    </source>
</evidence>
<protein>
    <recommendedName>
        <fullName evidence="3">DUF3967 domain-containing protein</fullName>
    </recommendedName>
</protein>
<proteinExistence type="predicted"/>
<reference evidence="1 2" key="1">
    <citation type="submission" date="2017-09" db="EMBL/GenBank/DDBJ databases">
        <title>Large-scale bioinformatics analysis of Bacillus genomes uncovers conserved roles of natural products in bacterial physiology.</title>
        <authorList>
            <consortium name="Agbiome Team Llc"/>
            <person name="Bleich R.M."/>
            <person name="Grubbs K.J."/>
            <person name="Santa Maria K.C."/>
            <person name="Allen S.E."/>
            <person name="Farag S."/>
            <person name="Shank E.A."/>
            <person name="Bowers A."/>
        </authorList>
    </citation>
    <scope>NUCLEOTIDE SEQUENCE [LARGE SCALE GENOMIC DNA]</scope>
    <source>
        <strain evidence="1 2">AFS010695</strain>
    </source>
</reference>
<gene>
    <name evidence="1" type="ORF">CN425_27395</name>
</gene>
<dbReference type="Proteomes" id="UP000220635">
    <property type="component" value="Unassembled WGS sequence"/>
</dbReference>
<evidence type="ECO:0000313" key="2">
    <source>
        <dbReference type="Proteomes" id="UP000220635"/>
    </source>
</evidence>
<name>A0A2A8PNJ1_BACCE</name>
<organism evidence="1 2">
    <name type="scientific">Bacillus cereus</name>
    <dbReference type="NCBI Taxonomy" id="1396"/>
    <lineage>
        <taxon>Bacteria</taxon>
        <taxon>Bacillati</taxon>
        <taxon>Bacillota</taxon>
        <taxon>Bacilli</taxon>
        <taxon>Bacillales</taxon>
        <taxon>Bacillaceae</taxon>
        <taxon>Bacillus</taxon>
        <taxon>Bacillus cereus group</taxon>
    </lineage>
</organism>
<dbReference type="EMBL" id="NTWE01000108">
    <property type="protein sequence ID" value="PEV94501.1"/>
    <property type="molecule type" value="Genomic_DNA"/>
</dbReference>
<evidence type="ECO:0000313" key="1">
    <source>
        <dbReference type="EMBL" id="PEV94501.1"/>
    </source>
</evidence>
<feature type="non-terminal residue" evidence="1">
    <location>
        <position position="1"/>
    </location>
</feature>
<sequence length="24" mass="2935">KRTIVSVQEEIAAAKRKSWWSFWK</sequence>